<feature type="region of interest" description="Disordered" evidence="1">
    <location>
        <begin position="145"/>
        <end position="168"/>
    </location>
</feature>
<accession>A0A6L2MC73</accession>
<feature type="compositionally biased region" description="Basic and acidic residues" evidence="1">
    <location>
        <begin position="51"/>
        <end position="71"/>
    </location>
</feature>
<sequence length="168" mass="18835">MDKCKTGLGYNDIPTPYTRNFFPPKPDLSGLEEFENEHIVTKPIVKKHAVKTSEAKANSEDEAESKPKIEKKTVKPSFAKIEFVKSKKQIMKKLIEDMLPLEATLKEGKSQAKVNDDAGNARMETVPGKYYILLPLWTADPLISQESKSSQDDGFQPSSDDGKKVDDF</sequence>
<feature type="compositionally biased region" description="Polar residues" evidence="1">
    <location>
        <begin position="145"/>
        <end position="159"/>
    </location>
</feature>
<comment type="caution">
    <text evidence="2">The sequence shown here is derived from an EMBL/GenBank/DDBJ whole genome shotgun (WGS) entry which is preliminary data.</text>
</comment>
<evidence type="ECO:0000256" key="1">
    <source>
        <dbReference type="SAM" id="MobiDB-lite"/>
    </source>
</evidence>
<gene>
    <name evidence="2" type="ORF">Tci_042825</name>
</gene>
<feature type="region of interest" description="Disordered" evidence="1">
    <location>
        <begin position="50"/>
        <end position="71"/>
    </location>
</feature>
<protein>
    <submittedName>
        <fullName evidence="2">Uncharacterized protein</fullName>
    </submittedName>
</protein>
<reference evidence="2" key="1">
    <citation type="journal article" date="2019" name="Sci. Rep.">
        <title>Draft genome of Tanacetum cinerariifolium, the natural source of mosquito coil.</title>
        <authorList>
            <person name="Yamashiro T."/>
            <person name="Shiraishi A."/>
            <person name="Satake H."/>
            <person name="Nakayama K."/>
        </authorList>
    </citation>
    <scope>NUCLEOTIDE SEQUENCE</scope>
</reference>
<organism evidence="2">
    <name type="scientific">Tanacetum cinerariifolium</name>
    <name type="common">Dalmatian daisy</name>
    <name type="synonym">Chrysanthemum cinerariifolium</name>
    <dbReference type="NCBI Taxonomy" id="118510"/>
    <lineage>
        <taxon>Eukaryota</taxon>
        <taxon>Viridiplantae</taxon>
        <taxon>Streptophyta</taxon>
        <taxon>Embryophyta</taxon>
        <taxon>Tracheophyta</taxon>
        <taxon>Spermatophyta</taxon>
        <taxon>Magnoliopsida</taxon>
        <taxon>eudicotyledons</taxon>
        <taxon>Gunneridae</taxon>
        <taxon>Pentapetalae</taxon>
        <taxon>asterids</taxon>
        <taxon>campanulids</taxon>
        <taxon>Asterales</taxon>
        <taxon>Asteraceae</taxon>
        <taxon>Asteroideae</taxon>
        <taxon>Anthemideae</taxon>
        <taxon>Anthemidinae</taxon>
        <taxon>Tanacetum</taxon>
    </lineage>
</organism>
<dbReference type="EMBL" id="BKCJ010006193">
    <property type="protein sequence ID" value="GEU70847.1"/>
    <property type="molecule type" value="Genomic_DNA"/>
</dbReference>
<dbReference type="AlphaFoldDB" id="A0A6L2MC73"/>
<proteinExistence type="predicted"/>
<evidence type="ECO:0000313" key="2">
    <source>
        <dbReference type="EMBL" id="GEU70847.1"/>
    </source>
</evidence>
<name>A0A6L2MC73_TANCI</name>